<organism evidence="1">
    <name type="scientific">Siphoviridae sp. ctr4Z12</name>
    <dbReference type="NCBI Taxonomy" id="2827280"/>
    <lineage>
        <taxon>Viruses</taxon>
        <taxon>Duplodnaviria</taxon>
        <taxon>Heunggongvirae</taxon>
        <taxon>Uroviricota</taxon>
        <taxon>Caudoviricetes</taxon>
    </lineage>
</organism>
<sequence length="74" mass="8307">MNLLRNSKAERTTGKKVKIDAEYYSNLQCKEYLLEAVAKVVADEGDDASKVTRIAAILQIQIPPEFEEGYIGRC</sequence>
<evidence type="ECO:0000313" key="1">
    <source>
        <dbReference type="EMBL" id="DAE26464.1"/>
    </source>
</evidence>
<name>A0A8S5R513_9CAUD</name>
<protein>
    <submittedName>
        <fullName evidence="1">Uncharacterized protein</fullName>
    </submittedName>
</protein>
<reference evidence="1" key="1">
    <citation type="journal article" date="2021" name="Proc. Natl. Acad. Sci. U.S.A.">
        <title>A Catalog of Tens of Thousands of Viruses from Human Metagenomes Reveals Hidden Associations with Chronic Diseases.</title>
        <authorList>
            <person name="Tisza M.J."/>
            <person name="Buck C.B."/>
        </authorList>
    </citation>
    <scope>NUCLEOTIDE SEQUENCE</scope>
    <source>
        <strain evidence="1">Ctr4Z12</strain>
    </source>
</reference>
<dbReference type="EMBL" id="BK015818">
    <property type="protein sequence ID" value="DAE26464.1"/>
    <property type="molecule type" value="Genomic_DNA"/>
</dbReference>
<accession>A0A8S5R513</accession>
<proteinExistence type="predicted"/>